<sequence>MGVTIEETERISQNLVKWLLSPTWAPSPMELSLTPQDREVSPFVCKIGVNQVIKGWDQGVVKLSLGQKANLICTPDFAYGENGHPPVIPRNATLKFKVELLQIQNA</sequence>
<reference evidence="8" key="2">
    <citation type="submission" date="2024-02" db="EMBL/GenBank/DDBJ databases">
        <title>Comparative genomics of Cryptococcus and Kwoniella reveals pathogenesis evolution and contrasting modes of karyotype evolution via chromosome fusion or intercentromeric recombination.</title>
        <authorList>
            <person name="Coelho M.A."/>
            <person name="David-Palma M."/>
            <person name="Shea T."/>
            <person name="Bowers K."/>
            <person name="McGinley-Smith S."/>
            <person name="Mohammad A.W."/>
            <person name="Gnirke A."/>
            <person name="Yurkov A.M."/>
            <person name="Nowrousian M."/>
            <person name="Sun S."/>
            <person name="Cuomo C.A."/>
            <person name="Heitman J."/>
        </authorList>
    </citation>
    <scope>NUCLEOTIDE SEQUENCE</scope>
    <source>
        <strain evidence="8">CBS 10118</strain>
    </source>
</reference>
<dbReference type="KEGG" id="kbi:30212956"/>
<evidence type="ECO:0000313" key="8">
    <source>
        <dbReference type="EMBL" id="WVW83250.1"/>
    </source>
</evidence>
<dbReference type="EMBL" id="CP144543">
    <property type="protein sequence ID" value="WVW83250.1"/>
    <property type="molecule type" value="Genomic_DNA"/>
</dbReference>
<gene>
    <name evidence="8" type="ORF">I302_105269</name>
</gene>
<keyword evidence="4 6" id="KW-0413">Isomerase</keyword>
<feature type="domain" description="PPIase FKBP-type" evidence="7">
    <location>
        <begin position="37"/>
        <end position="104"/>
    </location>
</feature>
<dbReference type="GO" id="GO:0003755">
    <property type="term" value="F:peptidyl-prolyl cis-trans isomerase activity"/>
    <property type="evidence" value="ECO:0007669"/>
    <property type="project" value="UniProtKB-KW"/>
</dbReference>
<evidence type="ECO:0000256" key="6">
    <source>
        <dbReference type="PROSITE-ProRule" id="PRU00277"/>
    </source>
</evidence>
<comment type="similarity">
    <text evidence="5">Belongs to the FKBP-type PPIase family. FKBP1 subfamily.</text>
</comment>
<dbReference type="InterPro" id="IPR046357">
    <property type="entry name" value="PPIase_dom_sf"/>
</dbReference>
<evidence type="ECO:0000256" key="4">
    <source>
        <dbReference type="ARBA" id="ARBA00023235"/>
    </source>
</evidence>
<dbReference type="InterPro" id="IPR050689">
    <property type="entry name" value="FKBP-type_PPIase"/>
</dbReference>
<dbReference type="AlphaFoldDB" id="A0AAJ8MA11"/>
<dbReference type="RefSeq" id="XP_065726124.1">
    <property type="nucleotide sequence ID" value="XM_065870052.1"/>
</dbReference>
<evidence type="ECO:0000256" key="2">
    <source>
        <dbReference type="ARBA" id="ARBA00013194"/>
    </source>
</evidence>
<dbReference type="EC" id="5.2.1.8" evidence="2 6"/>
<evidence type="ECO:0000256" key="3">
    <source>
        <dbReference type="ARBA" id="ARBA00023110"/>
    </source>
</evidence>
<evidence type="ECO:0000256" key="5">
    <source>
        <dbReference type="ARBA" id="ARBA00038106"/>
    </source>
</evidence>
<protein>
    <recommendedName>
        <fullName evidence="2 6">peptidylprolyl isomerase</fullName>
        <ecNumber evidence="2 6">5.2.1.8</ecNumber>
    </recommendedName>
</protein>
<comment type="catalytic activity">
    <reaction evidence="1 6">
        <text>[protein]-peptidylproline (omega=180) = [protein]-peptidylproline (omega=0)</text>
        <dbReference type="Rhea" id="RHEA:16237"/>
        <dbReference type="Rhea" id="RHEA-COMP:10747"/>
        <dbReference type="Rhea" id="RHEA-COMP:10748"/>
        <dbReference type="ChEBI" id="CHEBI:83833"/>
        <dbReference type="ChEBI" id="CHEBI:83834"/>
        <dbReference type="EC" id="5.2.1.8"/>
    </reaction>
</comment>
<reference evidence="8" key="1">
    <citation type="submission" date="2013-07" db="EMBL/GenBank/DDBJ databases">
        <authorList>
            <consortium name="The Broad Institute Genome Sequencing Platform"/>
            <person name="Cuomo C."/>
            <person name="Litvintseva A."/>
            <person name="Chen Y."/>
            <person name="Heitman J."/>
            <person name="Sun S."/>
            <person name="Springer D."/>
            <person name="Dromer F."/>
            <person name="Young S.K."/>
            <person name="Zeng Q."/>
            <person name="Gargeya S."/>
            <person name="Fitzgerald M."/>
            <person name="Abouelleil A."/>
            <person name="Alvarado L."/>
            <person name="Berlin A.M."/>
            <person name="Chapman S.B."/>
            <person name="Dewar J."/>
            <person name="Goldberg J."/>
            <person name="Griggs A."/>
            <person name="Gujja S."/>
            <person name="Hansen M."/>
            <person name="Howarth C."/>
            <person name="Imamovic A."/>
            <person name="Larimer J."/>
            <person name="McCowan C."/>
            <person name="Murphy C."/>
            <person name="Pearson M."/>
            <person name="Priest M."/>
            <person name="Roberts A."/>
            <person name="Saif S."/>
            <person name="Shea T."/>
            <person name="Sykes S."/>
            <person name="Wortman J."/>
            <person name="Nusbaum C."/>
            <person name="Birren B."/>
        </authorList>
    </citation>
    <scope>NUCLEOTIDE SEQUENCE</scope>
    <source>
        <strain evidence="8">CBS 10118</strain>
    </source>
</reference>
<dbReference type="Gene3D" id="3.10.50.40">
    <property type="match status" value="1"/>
</dbReference>
<evidence type="ECO:0000259" key="7">
    <source>
        <dbReference type="PROSITE" id="PS50059"/>
    </source>
</evidence>
<dbReference type="PANTHER" id="PTHR10516:SF443">
    <property type="entry name" value="FK506-BINDING PROTEIN 59-RELATED"/>
    <property type="match status" value="1"/>
</dbReference>
<evidence type="ECO:0000256" key="1">
    <source>
        <dbReference type="ARBA" id="ARBA00000971"/>
    </source>
</evidence>
<proteinExistence type="inferred from homology"/>
<evidence type="ECO:0000313" key="9">
    <source>
        <dbReference type="Proteomes" id="UP000092730"/>
    </source>
</evidence>
<name>A0AAJ8MA11_9TREE</name>
<keyword evidence="3 6" id="KW-0697">Rotamase</keyword>
<dbReference type="GeneID" id="30212956"/>
<dbReference type="Proteomes" id="UP000092730">
    <property type="component" value="Chromosome 3"/>
</dbReference>
<accession>A0AAJ8MA11</accession>
<dbReference type="InterPro" id="IPR001179">
    <property type="entry name" value="PPIase_FKBP_dom"/>
</dbReference>
<keyword evidence="9" id="KW-1185">Reference proteome</keyword>
<dbReference type="PROSITE" id="PS50059">
    <property type="entry name" value="FKBP_PPIASE"/>
    <property type="match status" value="1"/>
</dbReference>
<organism evidence="8 9">
    <name type="scientific">Kwoniella bestiolae CBS 10118</name>
    <dbReference type="NCBI Taxonomy" id="1296100"/>
    <lineage>
        <taxon>Eukaryota</taxon>
        <taxon>Fungi</taxon>
        <taxon>Dikarya</taxon>
        <taxon>Basidiomycota</taxon>
        <taxon>Agaricomycotina</taxon>
        <taxon>Tremellomycetes</taxon>
        <taxon>Tremellales</taxon>
        <taxon>Cryptococcaceae</taxon>
        <taxon>Kwoniella</taxon>
    </lineage>
</organism>
<dbReference type="PANTHER" id="PTHR10516">
    <property type="entry name" value="PEPTIDYL-PROLYL CIS-TRANS ISOMERASE"/>
    <property type="match status" value="1"/>
</dbReference>
<dbReference type="SUPFAM" id="SSF54534">
    <property type="entry name" value="FKBP-like"/>
    <property type="match status" value="1"/>
</dbReference>
<dbReference type="Pfam" id="PF00254">
    <property type="entry name" value="FKBP_C"/>
    <property type="match status" value="1"/>
</dbReference>
<dbReference type="GO" id="GO:0005737">
    <property type="term" value="C:cytoplasm"/>
    <property type="evidence" value="ECO:0007669"/>
    <property type="project" value="TreeGrafter"/>
</dbReference>